<evidence type="ECO:0000259" key="3">
    <source>
        <dbReference type="Pfam" id="PF20172"/>
    </source>
</evidence>
<keyword evidence="2" id="KW-0233">DNA recombination</keyword>
<evidence type="ECO:0000313" key="4">
    <source>
        <dbReference type="EMBL" id="TMV06312.1"/>
    </source>
</evidence>
<sequence length="552" mass="62234">MALPKVTGTIQLRGRYHAKIRVPAELKDQYDGKEFYQKSLKTSDPRTAEKEVRAILAVMDAQKDKAKAEEGWKALARNLPPDQRALLDNAGGLSGLLKQFQDGKRALAFMQAGAPADAGSTDIEGGEVEYIRGDSFVVQRTGAPPTKVVTDNVTDQEELQVAVAEHRAASAAVQAQTNARGRVLRQIGQDVDLVGDVFSLRDVIEKWAPTVDPQTADAARYYVRRFNELNGEIAVTELTKAHLRDYAEAIKGLPTVLSAKLPDGRFVRDLAFNEAIAWAKKNKRDTLSDKTRDKYVAVMKRLLSFAAEQDYRQGNPWGDYKLPRVKQKHSEKQKADRRPFTPDEERRILDFVTQSNQEQYAKTTIDYWAPWIAAHHGTRLQETCQLRLCDFEIRDGVWSMQITDEGEDMRAKSGATVRWVPVHPKLMEIGLRGHIEARRKVMPAEALAFDQWERYAKRFGELQPDKRGRVSGPYGKRFATLRKNLKITGGKVAFHSFRHRLQDAADDVGMPDSHRRYLTGRANKDAVEGGYGEGAGMTYLLESLRQVDPMRD</sequence>
<dbReference type="Gene3D" id="1.10.150.130">
    <property type="match status" value="1"/>
</dbReference>
<organism evidence="4 5">
    <name type="scientific">Ruegeria sediminis</name>
    <dbReference type="NCBI Taxonomy" id="2583820"/>
    <lineage>
        <taxon>Bacteria</taxon>
        <taxon>Pseudomonadati</taxon>
        <taxon>Pseudomonadota</taxon>
        <taxon>Alphaproteobacteria</taxon>
        <taxon>Rhodobacterales</taxon>
        <taxon>Roseobacteraceae</taxon>
        <taxon>Ruegeria</taxon>
    </lineage>
</organism>
<dbReference type="InterPro" id="IPR011010">
    <property type="entry name" value="DNA_brk_join_enz"/>
</dbReference>
<evidence type="ECO:0000313" key="5">
    <source>
        <dbReference type="Proteomes" id="UP001193035"/>
    </source>
</evidence>
<dbReference type="Gene3D" id="1.10.443.10">
    <property type="entry name" value="Intergrase catalytic core"/>
    <property type="match status" value="1"/>
</dbReference>
<protein>
    <submittedName>
        <fullName evidence="4">Site-specific integrase</fullName>
    </submittedName>
</protein>
<evidence type="ECO:0000256" key="1">
    <source>
        <dbReference type="ARBA" id="ARBA00023125"/>
    </source>
</evidence>
<reference evidence="4 5" key="1">
    <citation type="submission" date="2019-05" db="EMBL/GenBank/DDBJ databases">
        <title>Ruegeria sp. nov., isolated from tidal flat.</title>
        <authorList>
            <person name="Kim W."/>
        </authorList>
    </citation>
    <scope>NUCLEOTIDE SEQUENCE [LARGE SCALE GENOMIC DNA]</scope>
    <source>
        <strain evidence="4 5">CAU 1488</strain>
    </source>
</reference>
<comment type="caution">
    <text evidence="4">The sequence shown here is derived from an EMBL/GenBank/DDBJ whole genome shotgun (WGS) entry which is preliminary data.</text>
</comment>
<keyword evidence="5" id="KW-1185">Reference proteome</keyword>
<dbReference type="InterPro" id="IPR046668">
    <property type="entry name" value="DUF6538"/>
</dbReference>
<feature type="domain" description="DUF6538" evidence="3">
    <location>
        <begin position="13"/>
        <end position="62"/>
    </location>
</feature>
<dbReference type="Proteomes" id="UP001193035">
    <property type="component" value="Unassembled WGS sequence"/>
</dbReference>
<dbReference type="RefSeq" id="WP_138843402.1">
    <property type="nucleotide sequence ID" value="NZ_VCPD01000005.1"/>
</dbReference>
<name>A0ABY2WUN9_9RHOB</name>
<dbReference type="Pfam" id="PF20172">
    <property type="entry name" value="DUF6538"/>
    <property type="match status" value="1"/>
</dbReference>
<dbReference type="CDD" id="cd01184">
    <property type="entry name" value="INT_C_like_1"/>
    <property type="match status" value="1"/>
</dbReference>
<dbReference type="InterPro" id="IPR010998">
    <property type="entry name" value="Integrase_recombinase_N"/>
</dbReference>
<dbReference type="SUPFAM" id="SSF56349">
    <property type="entry name" value="DNA breaking-rejoining enzymes"/>
    <property type="match status" value="1"/>
</dbReference>
<gene>
    <name evidence="4" type="ORF">FGK63_14230</name>
</gene>
<dbReference type="EMBL" id="VCPD01000005">
    <property type="protein sequence ID" value="TMV06312.1"/>
    <property type="molecule type" value="Genomic_DNA"/>
</dbReference>
<dbReference type="InterPro" id="IPR013762">
    <property type="entry name" value="Integrase-like_cat_sf"/>
</dbReference>
<keyword evidence="1" id="KW-0238">DNA-binding</keyword>
<accession>A0ABY2WUN9</accession>
<proteinExistence type="predicted"/>
<evidence type="ECO:0000256" key="2">
    <source>
        <dbReference type="ARBA" id="ARBA00023172"/>
    </source>
</evidence>